<dbReference type="PRINTS" id="PR00038">
    <property type="entry name" value="HTHLUXR"/>
</dbReference>
<keyword evidence="2" id="KW-0067">ATP-binding</keyword>
<dbReference type="GO" id="GO:0005524">
    <property type="term" value="F:ATP binding"/>
    <property type="evidence" value="ECO:0007669"/>
    <property type="project" value="UniProtKB-KW"/>
</dbReference>
<dbReference type="InterPro" id="IPR041664">
    <property type="entry name" value="AAA_16"/>
</dbReference>
<dbReference type="Pfam" id="PF00196">
    <property type="entry name" value="GerE"/>
    <property type="match status" value="1"/>
</dbReference>
<gene>
    <name evidence="4" type="ORF">PO878_14150</name>
</gene>
<dbReference type="GO" id="GO:0003677">
    <property type="term" value="F:DNA binding"/>
    <property type="evidence" value="ECO:0007669"/>
    <property type="project" value="InterPro"/>
</dbReference>
<dbReference type="Gene3D" id="1.10.10.10">
    <property type="entry name" value="Winged helix-like DNA-binding domain superfamily/Winged helix DNA-binding domain"/>
    <property type="match status" value="1"/>
</dbReference>
<feature type="domain" description="HTH luxR-type" evidence="3">
    <location>
        <begin position="842"/>
        <end position="907"/>
    </location>
</feature>
<dbReference type="InterPro" id="IPR036388">
    <property type="entry name" value="WH-like_DNA-bd_sf"/>
</dbReference>
<dbReference type="GO" id="GO:0004016">
    <property type="term" value="F:adenylate cyclase activity"/>
    <property type="evidence" value="ECO:0007669"/>
    <property type="project" value="TreeGrafter"/>
</dbReference>
<sequence length="910" mass="92827">MTDVEGDVPTPVLVSAPPLVGRAPELAAVGAVLDAEGGRGVLLTGPIGVGKSRLATEVMGRRAAAGGVVLRAIATSATEDIPLGALAAIAPRGVRAGDGVVERVVADLSEAAGDAPLLLVVDDVDHLDAQSHAVVRALVERRVGRVVGTARTPLGPLPPPWTAPGVVTLTLSHLDADAVAELLVATLGGPVAAETTRRLARATEGNPLLLREALTLAGLDGSLRRVDGIWALADTPGAVAPLGEVVSGRLAPLAHEARDALELVAVGEVLPVPLADALVGPVVLADLERAGLVRRDEVLGRPVVRPAHPFYGEALRAGLGPIARRHHARRLADAAEAAPEAVVDTMRVVAWRVAAGGDVGADLLGRAAREARRRSEFDRARDLAQRAVDAGGGADALLLRGEIENAVGRFDEAEATFRQVVDPLVAPDGGAPADPHEASRVGLAALALGFNRAWGLGQGRAARTLLQDAAAALAGAPGDLVAERRDELAADAAALAAFTGDPAGAVAEAEALGPGDRTPRVAARRAFARAAGLLGVGRPAAAVDEAERGLAALAALDEGFGRATFGTNLHLTRIIGLVESGRVDDAVVAAEATFRRSASTGLVTGQAVAAWARGRVEAVAGRAVAAERWLAEARLLERDLQTRGRRRWSLVSLGLALAGQGRSAAAAEVLAELDRIDAAEPVDDRFVLADELRLRAALHVAAGELSRAEDLLVTGADAAAEGGATGVAAVLWHAAVLTAVTPRVVHHAAGRLVEVGPVLDGLVHGARVADAEAVCAGDAGARIDVATTLGDAGAVRLALAVARRAEADATGRGQRGTARTAAEVADGLAARTEGLSAEDRPPAPELAALGPRQREVVLLVAQGHSNQGVSERLGIAVRTVENHLHRAYAELGVTGRRDLAELVGRGPDGG</sequence>
<evidence type="ECO:0000256" key="1">
    <source>
        <dbReference type="ARBA" id="ARBA00022741"/>
    </source>
</evidence>
<dbReference type="PROSITE" id="PS50043">
    <property type="entry name" value="HTH_LUXR_2"/>
    <property type="match status" value="1"/>
</dbReference>
<dbReference type="KEGG" id="ima:PO878_14150"/>
<dbReference type="SMART" id="SM00421">
    <property type="entry name" value="HTH_LUXR"/>
    <property type="match status" value="1"/>
</dbReference>
<evidence type="ECO:0000256" key="2">
    <source>
        <dbReference type="ARBA" id="ARBA00022840"/>
    </source>
</evidence>
<dbReference type="EMBL" id="CP116942">
    <property type="protein sequence ID" value="WCO65643.1"/>
    <property type="molecule type" value="Genomic_DNA"/>
</dbReference>
<keyword evidence="5" id="KW-1185">Reference proteome</keyword>
<dbReference type="PANTHER" id="PTHR16305:SF35">
    <property type="entry name" value="TRANSCRIPTIONAL ACTIVATOR DOMAIN"/>
    <property type="match status" value="1"/>
</dbReference>
<evidence type="ECO:0000313" key="4">
    <source>
        <dbReference type="EMBL" id="WCO65643.1"/>
    </source>
</evidence>
<evidence type="ECO:0000259" key="3">
    <source>
        <dbReference type="PROSITE" id="PS50043"/>
    </source>
</evidence>
<reference evidence="4" key="1">
    <citation type="submission" date="2023-01" db="EMBL/GenBank/DDBJ databases">
        <title>The diversity of Class Acidimicrobiia in South China Sea sediment environments and the proposal of Iamia marina sp. nov., a novel species of the genus Iamia.</title>
        <authorList>
            <person name="He Y."/>
            <person name="Tian X."/>
        </authorList>
    </citation>
    <scope>NUCLEOTIDE SEQUENCE</scope>
    <source>
        <strain evidence="4">DSM 19957</strain>
    </source>
</reference>
<dbReference type="AlphaFoldDB" id="A0AAE9Y764"/>
<protein>
    <submittedName>
        <fullName evidence="4">LuxR C-terminal-related transcriptional regulator</fullName>
    </submittedName>
</protein>
<organism evidence="4 5">
    <name type="scientific">Iamia majanohamensis</name>
    <dbReference type="NCBI Taxonomy" id="467976"/>
    <lineage>
        <taxon>Bacteria</taxon>
        <taxon>Bacillati</taxon>
        <taxon>Actinomycetota</taxon>
        <taxon>Acidimicrobiia</taxon>
        <taxon>Acidimicrobiales</taxon>
        <taxon>Iamiaceae</taxon>
        <taxon>Iamia</taxon>
    </lineage>
</organism>
<name>A0AAE9Y764_9ACTN</name>
<dbReference type="GO" id="GO:0006355">
    <property type="term" value="P:regulation of DNA-templated transcription"/>
    <property type="evidence" value="ECO:0007669"/>
    <property type="project" value="InterPro"/>
</dbReference>
<dbReference type="InterPro" id="IPR016032">
    <property type="entry name" value="Sig_transdc_resp-reg_C-effctor"/>
</dbReference>
<dbReference type="SUPFAM" id="SSF46894">
    <property type="entry name" value="C-terminal effector domain of the bipartite response regulators"/>
    <property type="match status" value="1"/>
</dbReference>
<dbReference type="PANTHER" id="PTHR16305">
    <property type="entry name" value="TESTICULAR SOLUBLE ADENYLYL CYCLASE"/>
    <property type="match status" value="1"/>
</dbReference>
<dbReference type="RefSeq" id="WP_272735170.1">
    <property type="nucleotide sequence ID" value="NZ_CP116942.1"/>
</dbReference>
<dbReference type="SUPFAM" id="SSF52540">
    <property type="entry name" value="P-loop containing nucleoside triphosphate hydrolases"/>
    <property type="match status" value="1"/>
</dbReference>
<dbReference type="InterPro" id="IPR000792">
    <property type="entry name" value="Tscrpt_reg_LuxR_C"/>
</dbReference>
<dbReference type="InterPro" id="IPR027417">
    <property type="entry name" value="P-loop_NTPase"/>
</dbReference>
<dbReference type="CDD" id="cd06170">
    <property type="entry name" value="LuxR_C_like"/>
    <property type="match status" value="1"/>
</dbReference>
<dbReference type="GO" id="GO:0005737">
    <property type="term" value="C:cytoplasm"/>
    <property type="evidence" value="ECO:0007669"/>
    <property type="project" value="TreeGrafter"/>
</dbReference>
<accession>A0AAE9Y764</accession>
<dbReference type="Proteomes" id="UP001216390">
    <property type="component" value="Chromosome"/>
</dbReference>
<keyword evidence="1" id="KW-0547">Nucleotide-binding</keyword>
<evidence type="ECO:0000313" key="5">
    <source>
        <dbReference type="Proteomes" id="UP001216390"/>
    </source>
</evidence>
<proteinExistence type="predicted"/>
<dbReference type="Pfam" id="PF13191">
    <property type="entry name" value="AAA_16"/>
    <property type="match status" value="1"/>
</dbReference>
<dbReference type="Gene3D" id="3.40.50.300">
    <property type="entry name" value="P-loop containing nucleotide triphosphate hydrolases"/>
    <property type="match status" value="1"/>
</dbReference>